<protein>
    <submittedName>
        <fullName evidence="1">Uncharacterized protein</fullName>
    </submittedName>
</protein>
<accession>A0A7C9D913</accession>
<dbReference type="EMBL" id="GISG01083337">
    <property type="protein sequence ID" value="MBA4632588.1"/>
    <property type="molecule type" value="Transcribed_RNA"/>
</dbReference>
<name>A0A7C9D913_OPUST</name>
<organism evidence="1">
    <name type="scientific">Opuntia streptacantha</name>
    <name type="common">Prickly pear cactus</name>
    <name type="synonym">Opuntia cardona</name>
    <dbReference type="NCBI Taxonomy" id="393608"/>
    <lineage>
        <taxon>Eukaryota</taxon>
        <taxon>Viridiplantae</taxon>
        <taxon>Streptophyta</taxon>
        <taxon>Embryophyta</taxon>
        <taxon>Tracheophyta</taxon>
        <taxon>Spermatophyta</taxon>
        <taxon>Magnoliopsida</taxon>
        <taxon>eudicotyledons</taxon>
        <taxon>Gunneridae</taxon>
        <taxon>Pentapetalae</taxon>
        <taxon>Caryophyllales</taxon>
        <taxon>Cactineae</taxon>
        <taxon>Cactaceae</taxon>
        <taxon>Opuntioideae</taxon>
        <taxon>Opuntia</taxon>
    </lineage>
</organism>
<evidence type="ECO:0000313" key="1">
    <source>
        <dbReference type="EMBL" id="MBA4632588.1"/>
    </source>
</evidence>
<dbReference type="AlphaFoldDB" id="A0A7C9D913"/>
<proteinExistence type="predicted"/>
<dbReference type="EMBL" id="GISG01083333">
    <property type="protein sequence ID" value="MBA4632587.1"/>
    <property type="molecule type" value="Transcribed_RNA"/>
</dbReference>
<sequence length="109" mass="13209">MPFMKPYEKELKWSRASSGTEHFEKTVMGFNSWVNDLHRMIWPFTKEFRFGGIQKRLSNRAYPYILFGRQKLDLIVLCLHKLSGWRYKKRSMGYPLQFIEFGWLKLILI</sequence>
<reference evidence="1" key="2">
    <citation type="submission" date="2020-07" db="EMBL/GenBank/DDBJ databases">
        <authorList>
            <person name="Vera ALvarez R."/>
            <person name="Arias-Moreno D.M."/>
            <person name="Jimenez-Jacinto V."/>
            <person name="Jimenez-Bremont J.F."/>
            <person name="Swaminathan K."/>
            <person name="Moose S.P."/>
            <person name="Guerrero-Gonzalez M.L."/>
            <person name="Marino-Ramirez L."/>
            <person name="Landsman D."/>
            <person name="Rodriguez-Kessler M."/>
            <person name="Delgado-Sanchez P."/>
        </authorList>
    </citation>
    <scope>NUCLEOTIDE SEQUENCE</scope>
    <source>
        <tissue evidence="1">Cladode</tissue>
    </source>
</reference>
<dbReference type="EMBL" id="GISG01083331">
    <property type="protein sequence ID" value="MBA4632586.1"/>
    <property type="molecule type" value="Transcribed_RNA"/>
</dbReference>
<reference evidence="1" key="1">
    <citation type="journal article" date="2013" name="J. Plant Res.">
        <title>Effect of fungi and light on seed germination of three Opuntia species from semiarid lands of central Mexico.</title>
        <authorList>
            <person name="Delgado-Sanchez P."/>
            <person name="Jimenez-Bremont J.F."/>
            <person name="Guerrero-Gonzalez Mde L."/>
            <person name="Flores J."/>
        </authorList>
    </citation>
    <scope>NUCLEOTIDE SEQUENCE</scope>
    <source>
        <tissue evidence="1">Cladode</tissue>
    </source>
</reference>